<sequence length="534" mass="58496">MILALPLASNAISTSTTITSEAWQSSDPADCVYRHGDHSTTMADKVITYRLSTIDQSIIRTYIRYCLCFPCSDDEDDRQQLVANLTASTKRAISHLPILGGVVVEAKPLLYKSKDDFVQTIHRQGSAGSLAEFMQKGRLEVHSTVDRLREFAPTVKVLTHEEFPYTYQYLAANNMPASAFIGDVITPLPDMPDAASGGNAAFAVQASIVEGGVIVALYLHHSVADIQGMASIIRYMSISEDILPTRTHTVPTLQQDAQCQSQVRDRLSGSHGIKENLAEHPEYNALPSNTTMPSLAPSQGSSRILSFDLDLLDATRDMVNERLRHQEATPGVHLSAFDCLTGILFKAITRARWPPSTIDGGQVSALLHPVSIRNRIDPPLDDNFCGNACLFSHCTSTVLRLGMPFDVSTIKDAARLVRGGMSNLTEPKVRSAIALINSRDDVRSMNHPRIDFNHDVFITSWADLPVGDEAGLGLGLGPPQFGRKASRHHSAYGCNLLPLRTEEGTWDVLVQLSEDAMQRLLDDPGLKRFVVKVA</sequence>
<evidence type="ECO:0000313" key="2">
    <source>
        <dbReference type="EMBL" id="UJO12926.1"/>
    </source>
</evidence>
<reference evidence="2" key="1">
    <citation type="submission" date="2021-12" db="EMBL/GenBank/DDBJ databases">
        <authorList>
            <person name="Zaccaron A."/>
            <person name="Stergiopoulos I."/>
        </authorList>
    </citation>
    <scope>NUCLEOTIDE SEQUENCE</scope>
    <source>
        <strain evidence="2">Race5_Kim</strain>
    </source>
</reference>
<dbReference type="Pfam" id="PF02458">
    <property type="entry name" value="Transferase"/>
    <property type="match status" value="1"/>
</dbReference>
<name>A0A9Q8L8W1_PASFU</name>
<dbReference type="InterPro" id="IPR050317">
    <property type="entry name" value="Plant_Fungal_Acyltransferase"/>
</dbReference>
<dbReference type="AlphaFoldDB" id="A0A9Q8L8W1"/>
<dbReference type="GeneID" id="71981012"/>
<dbReference type="RefSeq" id="XP_047757292.1">
    <property type="nucleotide sequence ID" value="XM_047900282.1"/>
</dbReference>
<gene>
    <name evidence="2" type="ORF">CLAFUR5_01134</name>
</gene>
<evidence type="ECO:0000256" key="1">
    <source>
        <dbReference type="ARBA" id="ARBA00022679"/>
    </source>
</evidence>
<dbReference type="GO" id="GO:0016747">
    <property type="term" value="F:acyltransferase activity, transferring groups other than amino-acyl groups"/>
    <property type="evidence" value="ECO:0007669"/>
    <property type="project" value="TreeGrafter"/>
</dbReference>
<dbReference type="InterPro" id="IPR023213">
    <property type="entry name" value="CAT-like_dom_sf"/>
</dbReference>
<dbReference type="OrthoDB" id="1862401at2759"/>
<accession>A0A9Q8L8W1</accession>
<organism evidence="2 3">
    <name type="scientific">Passalora fulva</name>
    <name type="common">Tomato leaf mold</name>
    <name type="synonym">Cladosporium fulvum</name>
    <dbReference type="NCBI Taxonomy" id="5499"/>
    <lineage>
        <taxon>Eukaryota</taxon>
        <taxon>Fungi</taxon>
        <taxon>Dikarya</taxon>
        <taxon>Ascomycota</taxon>
        <taxon>Pezizomycotina</taxon>
        <taxon>Dothideomycetes</taxon>
        <taxon>Dothideomycetidae</taxon>
        <taxon>Mycosphaerellales</taxon>
        <taxon>Mycosphaerellaceae</taxon>
        <taxon>Fulvia</taxon>
    </lineage>
</organism>
<protein>
    <submittedName>
        <fullName evidence="2">O-acetyltransferase ptmV</fullName>
    </submittedName>
</protein>
<evidence type="ECO:0000313" key="3">
    <source>
        <dbReference type="Proteomes" id="UP000756132"/>
    </source>
</evidence>
<reference evidence="2" key="2">
    <citation type="journal article" date="2022" name="Microb. Genom.">
        <title>A chromosome-scale genome assembly of the tomato pathogen Cladosporium fulvum reveals a compartmentalized genome architecture and the presence of a dispensable chromosome.</title>
        <authorList>
            <person name="Zaccaron A.Z."/>
            <person name="Chen L.H."/>
            <person name="Samaras A."/>
            <person name="Stergiopoulos I."/>
        </authorList>
    </citation>
    <scope>NUCLEOTIDE SEQUENCE</scope>
    <source>
        <strain evidence="2">Race5_Kim</strain>
    </source>
</reference>
<dbReference type="Proteomes" id="UP000756132">
    <property type="component" value="Chromosome 1"/>
</dbReference>
<proteinExistence type="predicted"/>
<dbReference type="Gene3D" id="3.30.559.10">
    <property type="entry name" value="Chloramphenicol acetyltransferase-like domain"/>
    <property type="match status" value="2"/>
</dbReference>
<dbReference type="PANTHER" id="PTHR31642">
    <property type="entry name" value="TRICHOTHECENE 3-O-ACETYLTRANSFERASE"/>
    <property type="match status" value="1"/>
</dbReference>
<keyword evidence="1" id="KW-0808">Transferase</keyword>
<keyword evidence="3" id="KW-1185">Reference proteome</keyword>
<dbReference type="EMBL" id="CP090163">
    <property type="protein sequence ID" value="UJO12926.1"/>
    <property type="molecule type" value="Genomic_DNA"/>
</dbReference>
<dbReference type="PANTHER" id="PTHR31642:SF310">
    <property type="entry name" value="FATTY ALCOHOL:CAFFEOYL-COA ACYLTRANSFERASE"/>
    <property type="match status" value="1"/>
</dbReference>
<dbReference type="KEGG" id="ffu:CLAFUR5_01134"/>